<sequence>MAPQILPFVILGGIVIASAAQTELAHHVTAYLHFDKPYFTFFLTHSTFSLIFPLHLGLLYFTSPIPVSAYLASIRFVLTEQLGLASPHMSISTREYTASWRDILPIWSQKVALLTALVTVPALSWFVAMRYSMPVDITSIYATSSFAAYGFSLLLLGETLSRMTLGCILLAFAGVIIISLDGIDSGEGDSSRRALGDGVMLFGAIALGLYEVIYKLTLPEGQGGVTVSPDEEEEYDPLPTSHTPPHSPESSAISHRSHFHPHRSASTPDIPLDTASPVLEDEHERPYALRRYTSASQLIKPGAPHYPGHPVPLPPALHANFITSCIGVATFLLLWPPIIWLHWMGFETFQWPGQAGESAVMIWGGLAVVAWGGALYNAGLMVLIGVWGPTTSSVANLLAIGLVALVDALWVGIMPDLQTFVGVAFICAGFGGALWEGDP</sequence>
<evidence type="ECO:0000256" key="3">
    <source>
        <dbReference type="SAM" id="SignalP"/>
    </source>
</evidence>
<evidence type="ECO:0008006" key="6">
    <source>
        <dbReference type="Google" id="ProtNLM"/>
    </source>
</evidence>
<dbReference type="RefSeq" id="XP_019032925.1">
    <property type="nucleotide sequence ID" value="XM_019175193.1"/>
</dbReference>
<feature type="signal peptide" evidence="3">
    <location>
        <begin position="1"/>
        <end position="19"/>
    </location>
</feature>
<dbReference type="SUPFAM" id="SSF103481">
    <property type="entry name" value="Multidrug resistance efflux transporter EmrE"/>
    <property type="match status" value="1"/>
</dbReference>
<dbReference type="GeneID" id="30192272"/>
<dbReference type="OrthoDB" id="10062838at2759"/>
<feature type="transmembrane region" description="Helical" evidence="2">
    <location>
        <begin position="38"/>
        <end position="61"/>
    </location>
</feature>
<evidence type="ECO:0000313" key="5">
    <source>
        <dbReference type="Proteomes" id="UP000094819"/>
    </source>
</evidence>
<feature type="transmembrane region" description="Helical" evidence="2">
    <location>
        <begin position="163"/>
        <end position="183"/>
    </location>
</feature>
<proteinExistence type="predicted"/>
<evidence type="ECO:0000313" key="4">
    <source>
        <dbReference type="EMBL" id="ODO00733.1"/>
    </source>
</evidence>
<accession>A0A1E3JIT7</accession>
<comment type="caution">
    <text evidence="4">The sequence shown here is derived from an EMBL/GenBank/DDBJ whole genome shotgun (WGS) entry which is preliminary data.</text>
</comment>
<feature type="transmembrane region" description="Helical" evidence="2">
    <location>
        <begin position="111"/>
        <end position="131"/>
    </location>
</feature>
<dbReference type="PANTHER" id="PTHR19346">
    <property type="entry name" value="SUGAR PHOSPHATE TRANSPORTER DOMAIN-CONTAINING PROTEIN"/>
    <property type="match status" value="1"/>
</dbReference>
<feature type="transmembrane region" description="Helical" evidence="2">
    <location>
        <begin position="360"/>
        <end position="387"/>
    </location>
</feature>
<keyword evidence="2" id="KW-1133">Transmembrane helix</keyword>
<feature type="chain" id="PRO_5009130383" description="EamA domain-containing protein" evidence="3">
    <location>
        <begin position="20"/>
        <end position="439"/>
    </location>
</feature>
<reference evidence="4 5" key="1">
    <citation type="submission" date="2016-06" db="EMBL/GenBank/DDBJ databases">
        <title>Evolution of pathogenesis and genome organization in the Tremellales.</title>
        <authorList>
            <person name="Cuomo C."/>
            <person name="Litvintseva A."/>
            <person name="Heitman J."/>
            <person name="Chen Y."/>
            <person name="Sun S."/>
            <person name="Springer D."/>
            <person name="Dromer F."/>
            <person name="Young S."/>
            <person name="Zeng Q."/>
            <person name="Chapman S."/>
            <person name="Gujja S."/>
            <person name="Saif S."/>
            <person name="Birren B."/>
        </authorList>
    </citation>
    <scope>NUCLEOTIDE SEQUENCE [LARGE SCALE GENOMIC DNA]</scope>
    <source>
        <strain evidence="4 5">CBS 7118</strain>
    </source>
</reference>
<dbReference type="InterPro" id="IPR026505">
    <property type="entry name" value="Solute_c_fam_35_mem_F3/F4"/>
</dbReference>
<feature type="transmembrane region" description="Helical" evidence="2">
    <location>
        <begin position="321"/>
        <end position="340"/>
    </location>
</feature>
<feature type="transmembrane region" description="Helical" evidence="2">
    <location>
        <begin position="137"/>
        <end position="156"/>
    </location>
</feature>
<gene>
    <name evidence="4" type="ORF">L198_03059</name>
</gene>
<keyword evidence="2" id="KW-0812">Transmembrane</keyword>
<keyword evidence="3" id="KW-0732">Signal</keyword>
<feature type="transmembrane region" description="Helical" evidence="2">
    <location>
        <begin position="419"/>
        <end position="435"/>
    </location>
</feature>
<feature type="compositionally biased region" description="Low complexity" evidence="1">
    <location>
        <begin position="239"/>
        <end position="251"/>
    </location>
</feature>
<feature type="transmembrane region" description="Helical" evidence="2">
    <location>
        <begin position="195"/>
        <end position="213"/>
    </location>
</feature>
<dbReference type="InterPro" id="IPR037185">
    <property type="entry name" value="EmrE-like"/>
</dbReference>
<dbReference type="Proteomes" id="UP000094819">
    <property type="component" value="Unassembled WGS sequence"/>
</dbReference>
<evidence type="ECO:0000256" key="2">
    <source>
        <dbReference type="SAM" id="Phobius"/>
    </source>
</evidence>
<keyword evidence="5" id="KW-1185">Reference proteome</keyword>
<name>A0A1E3JIT7_9TREE</name>
<organism evidence="4 5">
    <name type="scientific">Cryptococcus wingfieldii CBS 7118</name>
    <dbReference type="NCBI Taxonomy" id="1295528"/>
    <lineage>
        <taxon>Eukaryota</taxon>
        <taxon>Fungi</taxon>
        <taxon>Dikarya</taxon>
        <taxon>Basidiomycota</taxon>
        <taxon>Agaricomycotina</taxon>
        <taxon>Tremellomycetes</taxon>
        <taxon>Tremellales</taxon>
        <taxon>Cryptococcaceae</taxon>
        <taxon>Cryptococcus</taxon>
    </lineage>
</organism>
<evidence type="ECO:0000256" key="1">
    <source>
        <dbReference type="SAM" id="MobiDB-lite"/>
    </source>
</evidence>
<feature type="region of interest" description="Disordered" evidence="1">
    <location>
        <begin position="224"/>
        <end position="271"/>
    </location>
</feature>
<dbReference type="PANTHER" id="PTHR19346:SF4">
    <property type="entry name" value="SUGAR PHOSPHATE TRANSPORTER DOMAIN-CONTAINING PROTEIN"/>
    <property type="match status" value="1"/>
</dbReference>
<dbReference type="AlphaFoldDB" id="A0A1E3JIT7"/>
<keyword evidence="2" id="KW-0472">Membrane</keyword>
<protein>
    <recommendedName>
        <fullName evidence="6">EamA domain-containing protein</fullName>
    </recommendedName>
</protein>
<dbReference type="EMBL" id="AWGH01000007">
    <property type="protein sequence ID" value="ODO00733.1"/>
    <property type="molecule type" value="Genomic_DNA"/>
</dbReference>
<feature type="transmembrane region" description="Helical" evidence="2">
    <location>
        <begin position="394"/>
        <end position="413"/>
    </location>
</feature>